<evidence type="ECO:0000313" key="2">
    <source>
        <dbReference type="Proteomes" id="UP000294901"/>
    </source>
</evidence>
<dbReference type="Pfam" id="PF02597">
    <property type="entry name" value="ThiS"/>
    <property type="match status" value="1"/>
</dbReference>
<dbReference type="Proteomes" id="UP000294901">
    <property type="component" value="Unassembled WGS sequence"/>
</dbReference>
<proteinExistence type="predicted"/>
<dbReference type="RefSeq" id="WP_133874733.1">
    <property type="nucleotide sequence ID" value="NZ_BOMD01000007.1"/>
</dbReference>
<dbReference type="InterPro" id="IPR016155">
    <property type="entry name" value="Mopterin_synth/thiamin_S_b"/>
</dbReference>
<dbReference type="PANTHER" id="PTHR38031">
    <property type="entry name" value="SULFUR CARRIER PROTEIN SLR0821-RELATED"/>
    <property type="match status" value="1"/>
</dbReference>
<sequence length="113" mass="11996">MPVLLVPGVLRAEAGGESRLEIAAAGTLGAVLAEVGERWPRLARRIRDEQGAVRRYVNIYVDGEDARRSTGLDTPVSAASEIQVLPSVAGGSAFSRRWSIADDPGVRGSNTRP</sequence>
<reference evidence="1 2" key="1">
    <citation type="submission" date="2019-03" db="EMBL/GenBank/DDBJ databases">
        <title>Sequencing the genomes of 1000 actinobacteria strains.</title>
        <authorList>
            <person name="Klenk H.-P."/>
        </authorList>
    </citation>
    <scope>NUCLEOTIDE SEQUENCE [LARGE SCALE GENOMIC DNA]</scope>
    <source>
        <strain evidence="1 2">DSM 43805</strain>
    </source>
</reference>
<dbReference type="OrthoDB" id="9156098at2"/>
<accession>A0A4V3C877</accession>
<keyword evidence="2" id="KW-1185">Reference proteome</keyword>
<dbReference type="InterPro" id="IPR003749">
    <property type="entry name" value="ThiS/MoaD-like"/>
</dbReference>
<dbReference type="AlphaFoldDB" id="A0A4V3C877"/>
<dbReference type="EMBL" id="SNWR01000001">
    <property type="protein sequence ID" value="TDO40578.1"/>
    <property type="molecule type" value="Genomic_DNA"/>
</dbReference>
<organism evidence="1 2">
    <name type="scientific">Paractinoplanes brasiliensis</name>
    <dbReference type="NCBI Taxonomy" id="52695"/>
    <lineage>
        <taxon>Bacteria</taxon>
        <taxon>Bacillati</taxon>
        <taxon>Actinomycetota</taxon>
        <taxon>Actinomycetes</taxon>
        <taxon>Micromonosporales</taxon>
        <taxon>Micromonosporaceae</taxon>
        <taxon>Paractinoplanes</taxon>
    </lineage>
</organism>
<dbReference type="InterPro" id="IPR012675">
    <property type="entry name" value="Beta-grasp_dom_sf"/>
</dbReference>
<dbReference type="Gene3D" id="3.10.20.30">
    <property type="match status" value="1"/>
</dbReference>
<name>A0A4V3C877_9ACTN</name>
<dbReference type="InterPro" id="IPR052045">
    <property type="entry name" value="Sulfur_Carrier/Prot_Modifier"/>
</dbReference>
<evidence type="ECO:0000313" key="1">
    <source>
        <dbReference type="EMBL" id="TDO40578.1"/>
    </source>
</evidence>
<protein>
    <submittedName>
        <fullName evidence="1">Molybdopterin synthase subunit MoaD</fullName>
    </submittedName>
</protein>
<dbReference type="PANTHER" id="PTHR38031:SF1">
    <property type="entry name" value="SULFUR CARRIER PROTEIN CYSO"/>
    <property type="match status" value="1"/>
</dbReference>
<gene>
    <name evidence="1" type="ORF">C8E87_4293</name>
</gene>
<dbReference type="SUPFAM" id="SSF54285">
    <property type="entry name" value="MoaD/ThiS"/>
    <property type="match status" value="1"/>
</dbReference>
<comment type="caution">
    <text evidence="1">The sequence shown here is derived from an EMBL/GenBank/DDBJ whole genome shotgun (WGS) entry which is preliminary data.</text>
</comment>